<dbReference type="EC" id="3.6.3.42" evidence="6"/>
<sequence>MVCVLLLGAFFVAKGQLRVGEVVAFVGFAQLMISRLDQMSNFINLTVSSQAKLQEFFAMENSTFHINKPENLPSLQNVKGAVEFHHVTYKFPNSSQGIFDISFEVKTGQTVAIIGPTGAGKTTLINLLQRVYDPIFGHISIDRINIRSVNRESLRKSLATMFQDASLFNHSIYNNISIGRANATDEEPL</sequence>
<gene>
    <name evidence="6" type="primary">ndvA_3</name>
    <name evidence="6" type="ORF">NCTC12905_01172</name>
</gene>
<dbReference type="Pfam" id="PF00005">
    <property type="entry name" value="ABC_tran"/>
    <property type="match status" value="1"/>
</dbReference>
<dbReference type="InterPro" id="IPR027417">
    <property type="entry name" value="P-loop_NTPase"/>
</dbReference>
<dbReference type="GO" id="GO:0016887">
    <property type="term" value="F:ATP hydrolysis activity"/>
    <property type="evidence" value="ECO:0007669"/>
    <property type="project" value="InterPro"/>
</dbReference>
<dbReference type="GO" id="GO:0005886">
    <property type="term" value="C:plasma membrane"/>
    <property type="evidence" value="ECO:0007669"/>
    <property type="project" value="UniProtKB-SubCell"/>
</dbReference>
<evidence type="ECO:0000256" key="3">
    <source>
        <dbReference type="ARBA" id="ARBA00022989"/>
    </source>
</evidence>
<dbReference type="EMBL" id="LR134529">
    <property type="protein sequence ID" value="VEJ45514.1"/>
    <property type="molecule type" value="Genomic_DNA"/>
</dbReference>
<dbReference type="InterPro" id="IPR003439">
    <property type="entry name" value="ABC_transporter-like_ATP-bd"/>
</dbReference>
<dbReference type="AlphaFoldDB" id="A0A448V6W3"/>
<comment type="subcellular location">
    <subcellularLocation>
        <location evidence="1">Cell membrane</location>
        <topology evidence="1">Multi-pass membrane protein</topology>
    </subcellularLocation>
</comment>
<dbReference type="Gene3D" id="1.20.1560.10">
    <property type="entry name" value="ABC transporter type 1, transmembrane domain"/>
    <property type="match status" value="1"/>
</dbReference>
<keyword evidence="3" id="KW-1133">Transmembrane helix</keyword>
<dbReference type="GO" id="GO:0015421">
    <property type="term" value="F:ABC-type oligopeptide transporter activity"/>
    <property type="evidence" value="ECO:0007669"/>
    <property type="project" value="TreeGrafter"/>
</dbReference>
<proteinExistence type="predicted"/>
<dbReference type="InterPro" id="IPR036640">
    <property type="entry name" value="ABC1_TM_sf"/>
</dbReference>
<name>A0A448V6W3_BARVI</name>
<dbReference type="SUPFAM" id="SSF52540">
    <property type="entry name" value="P-loop containing nucleoside triphosphate hydrolases"/>
    <property type="match status" value="1"/>
</dbReference>
<keyword evidence="6" id="KW-0547">Nucleotide-binding</keyword>
<dbReference type="InterPro" id="IPR011527">
    <property type="entry name" value="ABC1_TM_dom"/>
</dbReference>
<feature type="domain" description="ABC transmembrane type-1" evidence="5">
    <location>
        <begin position="1"/>
        <end position="48"/>
    </location>
</feature>
<accession>A0A448V6W3</accession>
<dbReference type="Proteomes" id="UP000274201">
    <property type="component" value="Chromosome"/>
</dbReference>
<dbReference type="SUPFAM" id="SSF90123">
    <property type="entry name" value="ABC transporter transmembrane region"/>
    <property type="match status" value="1"/>
</dbReference>
<evidence type="ECO:0000313" key="6">
    <source>
        <dbReference type="EMBL" id="VEJ45514.1"/>
    </source>
</evidence>
<keyword evidence="6" id="KW-0067">ATP-binding</keyword>
<reference evidence="6 7" key="1">
    <citation type="submission" date="2018-12" db="EMBL/GenBank/DDBJ databases">
        <authorList>
            <consortium name="Pathogen Informatics"/>
        </authorList>
    </citation>
    <scope>NUCLEOTIDE SEQUENCE [LARGE SCALE GENOMIC DNA]</scope>
    <source>
        <strain evidence="6 7">NCTC12905</strain>
    </source>
</reference>
<protein>
    <submittedName>
        <fullName evidence="6">Beta-(1--&gt;2)glucan export ATP-binding/permease protein NdvA</fullName>
        <ecNumber evidence="6">3.6.3.42</ecNumber>
    </submittedName>
</protein>
<evidence type="ECO:0000313" key="7">
    <source>
        <dbReference type="Proteomes" id="UP000274201"/>
    </source>
</evidence>
<evidence type="ECO:0000256" key="1">
    <source>
        <dbReference type="ARBA" id="ARBA00004651"/>
    </source>
</evidence>
<dbReference type="PROSITE" id="PS50929">
    <property type="entry name" value="ABC_TM1F"/>
    <property type="match status" value="1"/>
</dbReference>
<dbReference type="PANTHER" id="PTHR43394">
    <property type="entry name" value="ATP-DEPENDENT PERMEASE MDL1, MITOCHONDRIAL"/>
    <property type="match status" value="1"/>
</dbReference>
<evidence type="ECO:0000256" key="4">
    <source>
        <dbReference type="ARBA" id="ARBA00023136"/>
    </source>
</evidence>
<evidence type="ECO:0000256" key="2">
    <source>
        <dbReference type="ARBA" id="ARBA00022692"/>
    </source>
</evidence>
<organism evidence="6 7">
    <name type="scientific">Bartonella vinsonii</name>
    <name type="common">Rochalimaea vinsonii</name>
    <dbReference type="NCBI Taxonomy" id="33047"/>
    <lineage>
        <taxon>Bacteria</taxon>
        <taxon>Pseudomonadati</taxon>
        <taxon>Pseudomonadota</taxon>
        <taxon>Alphaproteobacteria</taxon>
        <taxon>Hyphomicrobiales</taxon>
        <taxon>Bartonellaceae</taxon>
        <taxon>Bartonella</taxon>
    </lineage>
</organism>
<keyword evidence="2" id="KW-0812">Transmembrane</keyword>
<dbReference type="GO" id="GO:0005524">
    <property type="term" value="F:ATP binding"/>
    <property type="evidence" value="ECO:0007669"/>
    <property type="project" value="UniProtKB-KW"/>
</dbReference>
<keyword evidence="6" id="KW-0378">Hydrolase</keyword>
<dbReference type="InterPro" id="IPR039421">
    <property type="entry name" value="Type_1_exporter"/>
</dbReference>
<dbReference type="PANTHER" id="PTHR43394:SF1">
    <property type="entry name" value="ATP-BINDING CASSETTE SUB-FAMILY B MEMBER 10, MITOCHONDRIAL"/>
    <property type="match status" value="1"/>
</dbReference>
<evidence type="ECO:0000259" key="5">
    <source>
        <dbReference type="PROSITE" id="PS50929"/>
    </source>
</evidence>
<dbReference type="Gene3D" id="3.40.50.300">
    <property type="entry name" value="P-loop containing nucleotide triphosphate hydrolases"/>
    <property type="match status" value="1"/>
</dbReference>
<keyword evidence="4" id="KW-0472">Membrane</keyword>